<dbReference type="OMA" id="YNREPNT"/>
<protein>
    <submittedName>
        <fullName evidence="1">Uncharacterized protein</fullName>
    </submittedName>
</protein>
<organism evidence="1 2">
    <name type="scientific">Pseudonaja textilis</name>
    <name type="common">Eastern brown snake</name>
    <dbReference type="NCBI Taxonomy" id="8673"/>
    <lineage>
        <taxon>Eukaryota</taxon>
        <taxon>Metazoa</taxon>
        <taxon>Chordata</taxon>
        <taxon>Craniata</taxon>
        <taxon>Vertebrata</taxon>
        <taxon>Euteleostomi</taxon>
        <taxon>Lepidosauria</taxon>
        <taxon>Squamata</taxon>
        <taxon>Bifurcata</taxon>
        <taxon>Unidentata</taxon>
        <taxon>Episquamata</taxon>
        <taxon>Toxicofera</taxon>
        <taxon>Serpentes</taxon>
        <taxon>Colubroidea</taxon>
        <taxon>Elapidae</taxon>
        <taxon>Hydrophiinae</taxon>
        <taxon>Pseudonaja</taxon>
    </lineage>
</organism>
<keyword evidence="2" id="KW-1185">Reference proteome</keyword>
<dbReference type="Proteomes" id="UP000472273">
    <property type="component" value="Unplaced"/>
</dbReference>
<evidence type="ECO:0000313" key="1">
    <source>
        <dbReference type="Ensembl" id="ENSPTXP00000004670.1"/>
    </source>
</evidence>
<dbReference type="Ensembl" id="ENSPTXT00000004802.1">
    <property type="protein sequence ID" value="ENSPTXP00000004670.1"/>
    <property type="gene ID" value="ENSPTXG00000003420.1"/>
</dbReference>
<accession>A0A670Y7U2</accession>
<reference evidence="1" key="2">
    <citation type="submission" date="2025-09" db="UniProtKB">
        <authorList>
            <consortium name="Ensembl"/>
        </authorList>
    </citation>
    <scope>IDENTIFICATION</scope>
</reference>
<sequence>MHNNQQGRTGDKDELQGPESDVRDWKVKVITDIGTTWLLSVAVKVLIVISPDFLCYNREPNTPKRCGVFVHSPQEVFQTRPIHLNFLISFSRWGSG</sequence>
<name>A0A670Y7U2_PSETE</name>
<proteinExistence type="predicted"/>
<reference evidence="1" key="1">
    <citation type="submission" date="2025-08" db="UniProtKB">
        <authorList>
            <consortium name="Ensembl"/>
        </authorList>
    </citation>
    <scope>IDENTIFICATION</scope>
</reference>
<evidence type="ECO:0000313" key="2">
    <source>
        <dbReference type="Proteomes" id="UP000472273"/>
    </source>
</evidence>
<dbReference type="GeneTree" id="ENSGT01140000284361"/>
<dbReference type="AlphaFoldDB" id="A0A670Y7U2"/>